<dbReference type="InterPro" id="IPR001964">
    <property type="entry name" value="Luteo_VPG"/>
</dbReference>
<proteinExistence type="predicted"/>
<organism evidence="4 5">
    <name type="scientific">Maize yellow dwarf virus RMV</name>
    <dbReference type="NCBI Taxonomy" id="2170101"/>
    <lineage>
        <taxon>Viruses</taxon>
        <taxon>Riboviria</taxon>
        <taxon>Orthornavirae</taxon>
        <taxon>Pisuviricota</taxon>
        <taxon>Pisoniviricetes</taxon>
        <taxon>Sobelivirales</taxon>
        <taxon>Solemoviridae</taxon>
        <taxon>Polerovirus</taxon>
        <taxon>Polerovirus MYDVRMV</taxon>
    </lineage>
</organism>
<feature type="region of interest" description="Disordered" evidence="3">
    <location>
        <begin position="26"/>
        <end position="50"/>
    </location>
</feature>
<name>R9U4P5_9VIRU</name>
<keyword evidence="1" id="KW-0813">Transport</keyword>
<accession>R9U4P5</accession>
<dbReference type="Proteomes" id="UP000201550">
    <property type="component" value="Segment"/>
</dbReference>
<dbReference type="RefSeq" id="YP_008083743.1">
    <property type="nucleotide sequence ID" value="NC_021484.1"/>
</dbReference>
<evidence type="ECO:0000313" key="5">
    <source>
        <dbReference type="Proteomes" id="UP000201550"/>
    </source>
</evidence>
<protein>
    <submittedName>
        <fullName evidence="4">p4</fullName>
    </submittedName>
</protein>
<keyword evidence="5" id="KW-1185">Reference proteome</keyword>
<dbReference type="GO" id="GO:0046740">
    <property type="term" value="P:transport of virus in host, cell to cell"/>
    <property type="evidence" value="ECO:0007669"/>
    <property type="project" value="UniProtKB-KW"/>
</dbReference>
<feature type="compositionally biased region" description="Acidic residues" evidence="3">
    <location>
        <begin position="32"/>
        <end position="49"/>
    </location>
</feature>
<evidence type="ECO:0000313" key="4">
    <source>
        <dbReference type="EMBL" id="AGN49064.1"/>
    </source>
</evidence>
<sequence length="193" mass="21793">MDDVEHGYADAYALLAPPNQWLWSRKPSVDAASEDEDDQVETLQEDLEGEEARGRLSYFRRILSRAVPPESSPSGRLFLSAQHSLVEFSRPTMSIRSQKSYWSSSPRPLTPQPVPSLMSLIPTTSSAPSHQQSTNSRSSRVASVPIRPNKSEVEYGEIRPKTNLQYSTRAVETPQLPARSASRWRFIPKIRNR</sequence>
<reference evidence="4 5" key="1">
    <citation type="journal article" date="2013" name="Front. Microbiol.">
        <title>The complete nucleotide sequence of the genome of Barley yellow dwarf virus-RMV reveals it to be a new Polerovirus distantly related to other yellow dwarf viruses.</title>
        <authorList>
            <person name="Krueger E.N."/>
            <person name="Beckett R.J."/>
            <person name="Gray S.M."/>
            <person name="Miller W.A."/>
        </authorList>
    </citation>
    <scope>NUCLEOTIDE SEQUENCE [LARGE SCALE GENOMIC DNA]</scope>
    <source>
        <strain evidence="4 5">RMV MTFE87</strain>
    </source>
</reference>
<dbReference type="KEGG" id="vg:16215724"/>
<dbReference type="GeneID" id="16215724"/>
<dbReference type="PRINTS" id="PR00912">
    <property type="entry name" value="LVIRUSORF5"/>
</dbReference>
<dbReference type="Pfam" id="PF01659">
    <property type="entry name" value="Luteo_Vpg"/>
    <property type="match status" value="1"/>
</dbReference>
<evidence type="ECO:0000256" key="3">
    <source>
        <dbReference type="SAM" id="MobiDB-lite"/>
    </source>
</evidence>
<evidence type="ECO:0000256" key="1">
    <source>
        <dbReference type="ARBA" id="ARBA00022448"/>
    </source>
</evidence>
<evidence type="ECO:0000256" key="2">
    <source>
        <dbReference type="ARBA" id="ARBA00023031"/>
    </source>
</evidence>
<feature type="region of interest" description="Disordered" evidence="3">
    <location>
        <begin position="119"/>
        <end position="160"/>
    </location>
</feature>
<feature type="compositionally biased region" description="Basic and acidic residues" evidence="3">
    <location>
        <begin position="149"/>
        <end position="160"/>
    </location>
</feature>
<dbReference type="EMBL" id="KC921392">
    <property type="protein sequence ID" value="AGN49064.1"/>
    <property type="molecule type" value="Genomic_RNA"/>
</dbReference>
<feature type="compositionally biased region" description="Polar residues" evidence="3">
    <location>
        <begin position="121"/>
        <end position="141"/>
    </location>
</feature>
<keyword evidence="2" id="KW-0916">Viral movement protein</keyword>